<dbReference type="AlphaFoldDB" id="A0ABD0V4D1"/>
<accession>A0ABD0V4D1</accession>
<evidence type="ECO:0000313" key="3">
    <source>
        <dbReference type="Proteomes" id="UP001552299"/>
    </source>
</evidence>
<proteinExistence type="predicted"/>
<sequence>MVDPELDHRFVFNSQGRIDVLRSPFFDVNLEIDHTVEEYIDRIFFSSTTAIDEYHIPIQWQILRRPPIPSFPVNFSLDETAIFLILLFSSSLFNPPQLVQSFRKSFATSLYITSKHEMLEDLEVEATKRRRCEMSYALHCLDFSKKVLEGKMENLKAIVEERYSDMEERLSSIESCFKNMEDVMRKLIEMQSKASPAVSRSEPKGKEILEDNDEVKNVFHQGPPRGLCGWADRDISKEE</sequence>
<feature type="compositionally biased region" description="Basic and acidic residues" evidence="1">
    <location>
        <begin position="201"/>
        <end position="217"/>
    </location>
</feature>
<dbReference type="Proteomes" id="UP001552299">
    <property type="component" value="Unassembled WGS sequence"/>
</dbReference>
<name>A0ABD0V4D1_DENTH</name>
<organism evidence="2 3">
    <name type="scientific">Dendrobium thyrsiflorum</name>
    <name type="common">Pinecone-like raceme dendrobium</name>
    <name type="synonym">Orchid</name>
    <dbReference type="NCBI Taxonomy" id="117978"/>
    <lineage>
        <taxon>Eukaryota</taxon>
        <taxon>Viridiplantae</taxon>
        <taxon>Streptophyta</taxon>
        <taxon>Embryophyta</taxon>
        <taxon>Tracheophyta</taxon>
        <taxon>Spermatophyta</taxon>
        <taxon>Magnoliopsida</taxon>
        <taxon>Liliopsida</taxon>
        <taxon>Asparagales</taxon>
        <taxon>Orchidaceae</taxon>
        <taxon>Epidendroideae</taxon>
        <taxon>Malaxideae</taxon>
        <taxon>Dendrobiinae</taxon>
        <taxon>Dendrobium</taxon>
    </lineage>
</organism>
<evidence type="ECO:0000313" key="2">
    <source>
        <dbReference type="EMBL" id="KAL0917233.1"/>
    </source>
</evidence>
<protein>
    <submittedName>
        <fullName evidence="2">Uncharacterized protein</fullName>
    </submittedName>
</protein>
<dbReference type="EMBL" id="JANQDX010000010">
    <property type="protein sequence ID" value="KAL0917233.1"/>
    <property type="molecule type" value="Genomic_DNA"/>
</dbReference>
<comment type="caution">
    <text evidence="2">The sequence shown here is derived from an EMBL/GenBank/DDBJ whole genome shotgun (WGS) entry which is preliminary data.</text>
</comment>
<reference evidence="2 3" key="1">
    <citation type="journal article" date="2024" name="Plant Biotechnol. J.">
        <title>Dendrobium thyrsiflorum genome and its molecular insights into genes involved in important horticultural traits.</title>
        <authorList>
            <person name="Chen B."/>
            <person name="Wang J.Y."/>
            <person name="Zheng P.J."/>
            <person name="Li K.L."/>
            <person name="Liang Y.M."/>
            <person name="Chen X.F."/>
            <person name="Zhang C."/>
            <person name="Zhao X."/>
            <person name="He X."/>
            <person name="Zhang G.Q."/>
            <person name="Liu Z.J."/>
            <person name="Xu Q."/>
        </authorList>
    </citation>
    <scope>NUCLEOTIDE SEQUENCE [LARGE SCALE GENOMIC DNA]</scope>
    <source>
        <strain evidence="2">GZMU011</strain>
    </source>
</reference>
<gene>
    <name evidence="2" type="ORF">M5K25_012282</name>
</gene>
<feature type="region of interest" description="Disordered" evidence="1">
    <location>
        <begin position="192"/>
        <end position="239"/>
    </location>
</feature>
<evidence type="ECO:0000256" key="1">
    <source>
        <dbReference type="SAM" id="MobiDB-lite"/>
    </source>
</evidence>
<keyword evidence="3" id="KW-1185">Reference proteome</keyword>